<evidence type="ECO:0000313" key="2">
    <source>
        <dbReference type="EMBL" id="MDU0808675.1"/>
    </source>
</evidence>
<dbReference type="PANTHER" id="PTHR48090:SF7">
    <property type="entry name" value="RFBJ PROTEIN"/>
    <property type="match status" value="1"/>
</dbReference>
<dbReference type="EMBL" id="JAVNWW010000002">
    <property type="protein sequence ID" value="MDU0808675.1"/>
    <property type="molecule type" value="Genomic_DNA"/>
</dbReference>
<evidence type="ECO:0000259" key="1">
    <source>
        <dbReference type="Pfam" id="PF00535"/>
    </source>
</evidence>
<dbReference type="InterPro" id="IPR001173">
    <property type="entry name" value="Glyco_trans_2-like"/>
</dbReference>
<feature type="domain" description="Glycosyltransferase 2-like" evidence="1">
    <location>
        <begin position="6"/>
        <end position="145"/>
    </location>
</feature>
<dbReference type="RefSeq" id="WP_316070515.1">
    <property type="nucleotide sequence ID" value="NZ_JAVNWW010000002.1"/>
</dbReference>
<gene>
    <name evidence="2" type="ORF">PQG45_06485</name>
</gene>
<comment type="caution">
    <text evidence="2">The sequence shown here is derived from an EMBL/GenBank/DDBJ whole genome shotgun (WGS) entry which is preliminary data.</text>
</comment>
<dbReference type="CDD" id="cd04179">
    <property type="entry name" value="DPM_DPG-synthase_like"/>
    <property type="match status" value="1"/>
</dbReference>
<accession>A0ABU3TS33</accession>
<protein>
    <submittedName>
        <fullName evidence="2">Glycosyltransferase family 2 protein</fullName>
    </submittedName>
</protein>
<dbReference type="Gene3D" id="3.90.550.10">
    <property type="entry name" value="Spore Coat Polysaccharide Biosynthesis Protein SpsA, Chain A"/>
    <property type="match status" value="1"/>
</dbReference>
<dbReference type="Proteomes" id="UP001249959">
    <property type="component" value="Unassembled WGS sequence"/>
</dbReference>
<dbReference type="SUPFAM" id="SSF53448">
    <property type="entry name" value="Nucleotide-diphospho-sugar transferases"/>
    <property type="match status" value="1"/>
</dbReference>
<organism evidence="2 3">
    <name type="scientific">Aquirufa regiilacus</name>
    <dbReference type="NCBI Taxonomy" id="3024868"/>
    <lineage>
        <taxon>Bacteria</taxon>
        <taxon>Pseudomonadati</taxon>
        <taxon>Bacteroidota</taxon>
        <taxon>Cytophagia</taxon>
        <taxon>Cytophagales</taxon>
        <taxon>Flectobacillaceae</taxon>
        <taxon>Aquirufa</taxon>
    </lineage>
</organism>
<keyword evidence="3" id="KW-1185">Reference proteome</keyword>
<dbReference type="InterPro" id="IPR029044">
    <property type="entry name" value="Nucleotide-diphossugar_trans"/>
</dbReference>
<name>A0ABU3TS33_9BACT</name>
<evidence type="ECO:0000313" key="3">
    <source>
        <dbReference type="Proteomes" id="UP001249959"/>
    </source>
</evidence>
<proteinExistence type="predicted"/>
<dbReference type="InterPro" id="IPR050256">
    <property type="entry name" value="Glycosyltransferase_2"/>
</dbReference>
<reference evidence="2 3" key="1">
    <citation type="submission" date="2023-09" db="EMBL/GenBank/DDBJ databases">
        <title>Aquirufa genomes.</title>
        <authorList>
            <person name="Pitt A."/>
        </authorList>
    </citation>
    <scope>NUCLEOTIDE SEQUENCE [LARGE SCALE GENOMIC DNA]</scope>
    <source>
        <strain evidence="2 3">LEOWEIH-7C</strain>
    </source>
</reference>
<dbReference type="PANTHER" id="PTHR48090">
    <property type="entry name" value="UNDECAPRENYL-PHOSPHATE 4-DEOXY-4-FORMAMIDO-L-ARABINOSE TRANSFERASE-RELATED"/>
    <property type="match status" value="1"/>
</dbReference>
<sequence>MKNSISIVTAAFNECPGIISLVKKWLAYGENHPSIEAIEVIVCDDFSAIEQYEQLRDAFVGNPQVTILRNEQNEGPGFSFARAISQAKHSWTLITDSDGQFPIENLDAMLPGLWSTASRIAFTYRTRKFDNWVNRFGQKASNRLCNSIYGSRLNDFSCAFKLVDTALLQALQFDARYMNYSLDHSGKLLETGLEYQEFEVTCTPAPARKRPLKAEYLRARNRFFYITYLFFSVYLRKKRVIF</sequence>
<dbReference type="Pfam" id="PF00535">
    <property type="entry name" value="Glycos_transf_2"/>
    <property type="match status" value="1"/>
</dbReference>